<dbReference type="RefSeq" id="WP_016525982.1">
    <property type="nucleotide sequence ID" value="NZ_KE332518.1"/>
</dbReference>
<keyword evidence="1" id="KW-0732">Signal</keyword>
<dbReference type="SUPFAM" id="SSF117782">
    <property type="entry name" value="YbjQ-like"/>
    <property type="match status" value="1"/>
</dbReference>
<dbReference type="PROSITE" id="PS51257">
    <property type="entry name" value="PROKAR_LIPOPROTEIN"/>
    <property type="match status" value="1"/>
</dbReference>
<proteinExistence type="predicted"/>
<reference evidence="2 3" key="1">
    <citation type="submission" date="2013-04" db="EMBL/GenBank/DDBJ databases">
        <title>The Genome Sequence of Treponema maltophilum ATCC 51939.</title>
        <authorList>
            <consortium name="The Broad Institute Genomics Platform"/>
            <person name="Earl A."/>
            <person name="Ward D."/>
            <person name="Feldgarden M."/>
            <person name="Gevers D."/>
            <person name="Leonetti C."/>
            <person name="Blanton J.M."/>
            <person name="Dewhirst F.E."/>
            <person name="Izard J."/>
            <person name="Walker B."/>
            <person name="Young S."/>
            <person name="Zeng Q."/>
            <person name="Gargeya S."/>
            <person name="Fitzgerald M."/>
            <person name="Haas B."/>
            <person name="Abouelleil A."/>
            <person name="Allen A.W."/>
            <person name="Alvarado L."/>
            <person name="Arachchi H.M."/>
            <person name="Berlin A.M."/>
            <person name="Chapman S.B."/>
            <person name="Gainer-Dewar J."/>
            <person name="Goldberg J."/>
            <person name="Griggs A."/>
            <person name="Gujja S."/>
            <person name="Hansen M."/>
            <person name="Howarth C."/>
            <person name="Imamovic A."/>
            <person name="Ireland A."/>
            <person name="Larimer J."/>
            <person name="McCowan C."/>
            <person name="Murphy C."/>
            <person name="Pearson M."/>
            <person name="Poon T.W."/>
            <person name="Priest M."/>
            <person name="Roberts A."/>
            <person name="Saif S."/>
            <person name="Shea T."/>
            <person name="Sisk P."/>
            <person name="Sykes S."/>
            <person name="Wortman J."/>
            <person name="Nusbaum C."/>
            <person name="Birren B."/>
        </authorList>
    </citation>
    <scope>NUCLEOTIDE SEQUENCE [LARGE SCALE GENOMIC DNA]</scope>
    <source>
        <strain evidence="2 3">ATCC 51939</strain>
    </source>
</reference>
<dbReference type="PATRIC" id="fig|1125699.3.peg.1733"/>
<dbReference type="eggNOG" id="ENOG5032N4R">
    <property type="taxonomic scope" value="Bacteria"/>
</dbReference>
<dbReference type="HOGENOM" id="CLU_1694729_0_0_12"/>
<feature type="signal peptide" evidence="1">
    <location>
        <begin position="1"/>
        <end position="19"/>
    </location>
</feature>
<evidence type="ECO:0000313" key="3">
    <source>
        <dbReference type="Proteomes" id="UP000014541"/>
    </source>
</evidence>
<name>S3K348_TREMA</name>
<dbReference type="InterPro" id="IPR035439">
    <property type="entry name" value="UPF0145_dom_sf"/>
</dbReference>
<gene>
    <name evidence="2" type="ORF">HMPREF9194_01717</name>
</gene>
<organism evidence="2 3">
    <name type="scientific">Treponema maltophilum ATCC 51939</name>
    <dbReference type="NCBI Taxonomy" id="1125699"/>
    <lineage>
        <taxon>Bacteria</taxon>
        <taxon>Pseudomonadati</taxon>
        <taxon>Spirochaetota</taxon>
        <taxon>Spirochaetia</taxon>
        <taxon>Spirochaetales</taxon>
        <taxon>Treponemataceae</taxon>
        <taxon>Treponema</taxon>
    </lineage>
</organism>
<dbReference type="AlphaFoldDB" id="S3K348"/>
<protein>
    <recommendedName>
        <fullName evidence="4">Lipoprotein</fullName>
    </recommendedName>
</protein>
<accession>S3K348</accession>
<keyword evidence="3" id="KW-1185">Reference proteome</keyword>
<evidence type="ECO:0000256" key="1">
    <source>
        <dbReference type="SAM" id="SignalP"/>
    </source>
</evidence>
<sequence>MKKFFNVCFVSVIAALILAACTSVSPTVSEINRIRHGEPALPEIPYEAYTVVGRVSGESTVSNRRTSVGLFEGDTGNYGSLDTFDAIYLNIGEKAAVAPQTPFDAALANAVYKMIAQADELQADAIFFVRTKTKIASENEKQTVSVQIRGIAVKLK</sequence>
<dbReference type="Proteomes" id="UP000014541">
    <property type="component" value="Unassembled WGS sequence"/>
</dbReference>
<comment type="caution">
    <text evidence="2">The sequence shown here is derived from an EMBL/GenBank/DDBJ whole genome shotgun (WGS) entry which is preliminary data.</text>
</comment>
<evidence type="ECO:0008006" key="4">
    <source>
        <dbReference type="Google" id="ProtNLM"/>
    </source>
</evidence>
<dbReference type="EMBL" id="ATFF01000006">
    <property type="protein sequence ID" value="EPF31371.1"/>
    <property type="molecule type" value="Genomic_DNA"/>
</dbReference>
<feature type="chain" id="PRO_5004522789" description="Lipoprotein" evidence="1">
    <location>
        <begin position="20"/>
        <end position="156"/>
    </location>
</feature>
<dbReference type="STRING" id="1125699.HMPREF9194_01717"/>
<evidence type="ECO:0000313" key="2">
    <source>
        <dbReference type="EMBL" id="EPF31371.1"/>
    </source>
</evidence>